<comment type="caution">
    <text evidence="2">The sequence shown here is derived from an EMBL/GenBank/DDBJ whole genome shotgun (WGS) entry which is preliminary data.</text>
</comment>
<feature type="transmembrane region" description="Helical" evidence="1">
    <location>
        <begin position="266"/>
        <end position="292"/>
    </location>
</feature>
<evidence type="ECO:0008006" key="4">
    <source>
        <dbReference type="Google" id="ProtNLM"/>
    </source>
</evidence>
<feature type="transmembrane region" description="Helical" evidence="1">
    <location>
        <begin position="344"/>
        <end position="367"/>
    </location>
</feature>
<protein>
    <recommendedName>
        <fullName evidence="4">ABC transporter permease</fullName>
    </recommendedName>
</protein>
<keyword evidence="3" id="KW-1185">Reference proteome</keyword>
<evidence type="ECO:0000313" key="2">
    <source>
        <dbReference type="EMBL" id="GKS82150.1"/>
    </source>
</evidence>
<keyword evidence="1" id="KW-1133">Transmembrane helix</keyword>
<reference evidence="2" key="1">
    <citation type="journal article" date="2022" name="Int. J. Syst. Evol. Microbiol.">
        <title>A novel species of lactic acid bacteria, Ligilactobacillus pabuli sp. nov., isolated from alfalfa silage.</title>
        <authorList>
            <person name="Tohno M."/>
            <person name="Tanizawa Y."/>
            <person name="Sawada H."/>
            <person name="Sakamoto M."/>
            <person name="Ohkuma M."/>
            <person name="Kobayashi H."/>
        </authorList>
    </citation>
    <scope>NUCLEOTIDE SEQUENCE</scope>
    <source>
        <strain evidence="2">AF129</strain>
    </source>
</reference>
<sequence>MMKKSFFSKRIRWGGYALILAQGILLITLFAFYLGKTYQTSWQQYLTNSATYDVYLNDVADQRATQVEDYLTGQSEQKNLLIIRKEKGKMVAGDETLNIGIVGRTKHKQVDFSFFDQKIITSQDLNQLLNSTDSSASLGLGDGSVHQLKKLFRPPFAGQTTIYQLNQLVKMSGTINGHYELVGVKNDQEYQKILNQLASLTGQTPQKLKNSQIGGLGNDNFLLLQLCIFFAVTFIVLIAFFIIFFVRSLQKFGTLVLLGWTKKGILFQNLAPFLIWCLFSSTVLAVGCAAGFGQMTYFTLFMGIFLLAIIANVLLTIIAYYLASLVILLLKNIELIRGRFPHKAVYAFSVTIYLLLSLGIVILGLGIDQPFQQIQDNQHLKQQWQTVSQMAVMGDLSIGDDTASAAGSSSRLDHDLWSMYREISHKKGVYLIHTDYTSQKWLKEMQNSGVYHNLPPKAYWQFTFSPNYAAKNGIKLKQADLATAEAGTQLFLLPDSLSHQQQKQVAAYLKESALEGVSEGDVPTKFVQKKKFKFMNYHFSQPIFTWTDSTKKPTYAKNPVVYIATPENMTYVTTGGLRAAGLDGYLKFANEKVARQLVTPQRISRNGLKDNHVRFLTVNRYVDGIQKTLALTIRWFGGIALIALLLLVLCLLVIATIFKTVNEERLAVKKFLGFSFLQLYRVPLVGILGVHLLELLVTIVLSSKMGILLVVISLFIQLGIFWVYMTRSEFKQIIKLFKRG</sequence>
<feature type="transmembrane region" description="Helical" evidence="1">
    <location>
        <begin position="679"/>
        <end position="701"/>
    </location>
</feature>
<gene>
    <name evidence="2" type="ORF">LPAF129_18360</name>
</gene>
<evidence type="ECO:0000313" key="3">
    <source>
        <dbReference type="Proteomes" id="UP001055149"/>
    </source>
</evidence>
<feature type="transmembrane region" description="Helical" evidence="1">
    <location>
        <begin position="635"/>
        <end position="658"/>
    </location>
</feature>
<organism evidence="2 3">
    <name type="scientific">Ligilactobacillus pabuli</name>
    <dbReference type="NCBI Taxonomy" id="2886039"/>
    <lineage>
        <taxon>Bacteria</taxon>
        <taxon>Bacillati</taxon>
        <taxon>Bacillota</taxon>
        <taxon>Bacilli</taxon>
        <taxon>Lactobacillales</taxon>
        <taxon>Lactobacillaceae</taxon>
        <taxon>Ligilactobacillus</taxon>
    </lineage>
</organism>
<feature type="transmembrane region" description="Helical" evidence="1">
    <location>
        <begin position="298"/>
        <end position="323"/>
    </location>
</feature>
<name>A0ABQ5JMP9_9LACO</name>
<dbReference type="EMBL" id="BQXH01000020">
    <property type="protein sequence ID" value="GKS82150.1"/>
    <property type="molecule type" value="Genomic_DNA"/>
</dbReference>
<dbReference type="Proteomes" id="UP001055149">
    <property type="component" value="Unassembled WGS sequence"/>
</dbReference>
<feature type="transmembrane region" description="Helical" evidence="1">
    <location>
        <begin position="707"/>
        <end position="725"/>
    </location>
</feature>
<feature type="transmembrane region" description="Helical" evidence="1">
    <location>
        <begin position="221"/>
        <end position="246"/>
    </location>
</feature>
<keyword evidence="1" id="KW-0812">Transmembrane</keyword>
<keyword evidence="1" id="KW-0472">Membrane</keyword>
<dbReference type="RefSeq" id="WP_244056460.1">
    <property type="nucleotide sequence ID" value="NZ_BQXH01000020.1"/>
</dbReference>
<feature type="transmembrane region" description="Helical" evidence="1">
    <location>
        <begin position="12"/>
        <end position="34"/>
    </location>
</feature>
<evidence type="ECO:0000256" key="1">
    <source>
        <dbReference type="SAM" id="Phobius"/>
    </source>
</evidence>
<accession>A0ABQ5JMP9</accession>
<proteinExistence type="predicted"/>